<dbReference type="Proteomes" id="UP000441208">
    <property type="component" value="Unassembled WGS sequence"/>
</dbReference>
<evidence type="ECO:0000313" key="1">
    <source>
        <dbReference type="EMBL" id="KAE9053122.1"/>
    </source>
</evidence>
<dbReference type="Proteomes" id="UP000476176">
    <property type="component" value="Unassembled WGS sequence"/>
</dbReference>
<sequence>MTEDPAGGGGDRSRLVGVKGVWASIPGGVSPWCVCYAVEGCEEA</sequence>
<dbReference type="EMBL" id="QXFZ01011550">
    <property type="protein sequence ID" value="KAE9053122.1"/>
    <property type="molecule type" value="Genomic_DNA"/>
</dbReference>
<dbReference type="EMBL" id="QXGB01011688">
    <property type="protein sequence ID" value="KAE9146748.1"/>
    <property type="molecule type" value="Genomic_DNA"/>
</dbReference>
<proteinExistence type="predicted"/>
<organism evidence="1 5">
    <name type="scientific">Phytophthora fragariae</name>
    <dbReference type="NCBI Taxonomy" id="53985"/>
    <lineage>
        <taxon>Eukaryota</taxon>
        <taxon>Sar</taxon>
        <taxon>Stramenopiles</taxon>
        <taxon>Oomycota</taxon>
        <taxon>Peronosporomycetes</taxon>
        <taxon>Peronosporales</taxon>
        <taxon>Peronosporaceae</taxon>
        <taxon>Phytophthora</taxon>
    </lineage>
</organism>
<name>A0A6A3PE92_9STRA</name>
<feature type="non-terminal residue" evidence="1">
    <location>
        <position position="44"/>
    </location>
</feature>
<dbReference type="AlphaFoldDB" id="A0A6A3PE92"/>
<accession>A0A6A3PE92</accession>
<evidence type="ECO:0000313" key="6">
    <source>
        <dbReference type="Proteomes" id="UP000476176"/>
    </source>
</evidence>
<reference evidence="4 5" key="1">
    <citation type="submission" date="2018-08" db="EMBL/GenBank/DDBJ databases">
        <title>Genomic investigation of the strawberry pathogen Phytophthora fragariae indicates pathogenicity is determined by transcriptional variation in three key races.</title>
        <authorList>
            <person name="Adams T.M."/>
            <person name="Armitage A.D."/>
            <person name="Sobczyk M.K."/>
            <person name="Bates H.J."/>
            <person name="Dunwell J.M."/>
            <person name="Nellist C.F."/>
            <person name="Harrison R.J."/>
        </authorList>
    </citation>
    <scope>NUCLEOTIDE SEQUENCE [LARGE SCALE GENOMIC DNA]</scope>
    <source>
        <strain evidence="3 6">BC-23</strain>
        <strain evidence="2 4">NOV-27</strain>
        <strain evidence="1 5">NOV-71</strain>
    </source>
</reference>
<evidence type="ECO:0000313" key="4">
    <source>
        <dbReference type="Proteomes" id="UP000433483"/>
    </source>
</evidence>
<evidence type="ECO:0000313" key="3">
    <source>
        <dbReference type="EMBL" id="KAE9164459.1"/>
    </source>
</evidence>
<dbReference type="EMBL" id="QXGC01005703">
    <property type="protein sequence ID" value="KAE9164459.1"/>
    <property type="molecule type" value="Genomic_DNA"/>
</dbReference>
<comment type="caution">
    <text evidence="1">The sequence shown here is derived from an EMBL/GenBank/DDBJ whole genome shotgun (WGS) entry which is preliminary data.</text>
</comment>
<evidence type="ECO:0000313" key="5">
    <source>
        <dbReference type="Proteomes" id="UP000441208"/>
    </source>
</evidence>
<evidence type="ECO:0000313" key="2">
    <source>
        <dbReference type="EMBL" id="KAE9146748.1"/>
    </source>
</evidence>
<keyword evidence="4" id="KW-1185">Reference proteome</keyword>
<gene>
    <name evidence="3" type="ORF">PF004_g29818</name>
    <name evidence="2" type="ORF">PF005_g33635</name>
    <name evidence="1" type="ORF">PF007_g33035</name>
</gene>
<protein>
    <submittedName>
        <fullName evidence="1">Uncharacterized protein</fullName>
    </submittedName>
</protein>
<dbReference type="Proteomes" id="UP000433483">
    <property type="component" value="Unassembled WGS sequence"/>
</dbReference>